<evidence type="ECO:0000313" key="1">
    <source>
        <dbReference type="EMBL" id="THF72590.1"/>
    </source>
</evidence>
<evidence type="ECO:0000313" key="2">
    <source>
        <dbReference type="Proteomes" id="UP000310636"/>
    </source>
</evidence>
<reference evidence="1 2" key="1">
    <citation type="submission" date="2019-04" db="EMBL/GenBank/DDBJ databases">
        <title>Cohnella sp. nov. isolated from preserved vegetables.</title>
        <authorList>
            <person name="Lin S.-Y."/>
            <person name="Hung M.-H."/>
            <person name="Young C.-C."/>
        </authorList>
    </citation>
    <scope>NUCLEOTIDE SEQUENCE [LARGE SCALE GENOMIC DNA]</scope>
    <source>
        <strain evidence="1 2">CC-MHH1044</strain>
    </source>
</reference>
<gene>
    <name evidence="1" type="ORF">E6C55_32640</name>
</gene>
<name>A0A4S4BF11_9BACL</name>
<organism evidence="1 2">
    <name type="scientific">Cohnella fermenti</name>
    <dbReference type="NCBI Taxonomy" id="2565925"/>
    <lineage>
        <taxon>Bacteria</taxon>
        <taxon>Bacillati</taxon>
        <taxon>Bacillota</taxon>
        <taxon>Bacilli</taxon>
        <taxon>Bacillales</taxon>
        <taxon>Paenibacillaceae</taxon>
        <taxon>Cohnella</taxon>
    </lineage>
</organism>
<proteinExistence type="predicted"/>
<sequence length="152" mass="17454">MSSFFDSGPLPDFKEIQKFLGRELPWKLLEQWDKANDNAWLNEYVNKIMQKAKSPPRSGEKAVVKAETSRGDKHVNVTLRFAPQVTPEELRLHATSERLRITGLPGGGKHVVRFPGLVYARSGRAAWNDGRLTIRFKKRPEDRQEVELFIPE</sequence>
<dbReference type="SUPFAM" id="SSF49764">
    <property type="entry name" value="HSP20-like chaperones"/>
    <property type="match status" value="1"/>
</dbReference>
<protein>
    <recommendedName>
        <fullName evidence="3">Hsp20/alpha crystallin family protein</fullName>
    </recommendedName>
</protein>
<dbReference type="AlphaFoldDB" id="A0A4S4BF11"/>
<dbReference type="Proteomes" id="UP000310636">
    <property type="component" value="Unassembled WGS sequence"/>
</dbReference>
<dbReference type="InterPro" id="IPR008978">
    <property type="entry name" value="HSP20-like_chaperone"/>
</dbReference>
<dbReference type="RefSeq" id="WP_136374023.1">
    <property type="nucleotide sequence ID" value="NZ_SSOB01000078.1"/>
</dbReference>
<keyword evidence="2" id="KW-1185">Reference proteome</keyword>
<dbReference type="EMBL" id="SSOB01000078">
    <property type="protein sequence ID" value="THF72590.1"/>
    <property type="molecule type" value="Genomic_DNA"/>
</dbReference>
<dbReference type="OrthoDB" id="2678548at2"/>
<comment type="caution">
    <text evidence="1">The sequence shown here is derived from an EMBL/GenBank/DDBJ whole genome shotgun (WGS) entry which is preliminary data.</text>
</comment>
<evidence type="ECO:0008006" key="3">
    <source>
        <dbReference type="Google" id="ProtNLM"/>
    </source>
</evidence>
<accession>A0A4S4BF11</accession>